<dbReference type="PANTHER" id="PTHR43190">
    <property type="entry name" value="N-ACETYL-D-GLUCOSAMINE KINASE"/>
    <property type="match status" value="1"/>
</dbReference>
<dbReference type="Proteomes" id="UP000464178">
    <property type="component" value="Chromosome"/>
</dbReference>
<evidence type="ECO:0000313" key="2">
    <source>
        <dbReference type="EMBL" id="VTS02442.1"/>
    </source>
</evidence>
<dbReference type="SUPFAM" id="SSF53067">
    <property type="entry name" value="Actin-like ATPase domain"/>
    <property type="match status" value="2"/>
</dbReference>
<sequence length="312" mass="31699">MAASAQLVIGIDGGASNTVAVLADARTGATLGRGEGGPSNIQATGVESALRELNAAVVEAFKAAGRHREPVAAAALGLAGVDRAEGLEVIRGWADLVQLADKITIANDATLLFAAGTPEGWGLAVIAGTGSIAFTLDARGNDARAGGWGYLMGDEGSAFRIGLLGLRAACRAADNIGERTTLLPTYLKALGSDDPREFIPAVYRGKWDKAAIAALAPLVLTAATSGDATATAIFEQEARELALTAAGAVAAGGLSRENVPVALAGGLIRESEMFRNRFLHELRGCGVSPGPVGLVDDPVVGGVVLARRLLVQ</sequence>
<dbReference type="InterPro" id="IPR052519">
    <property type="entry name" value="Euk-type_GlcNAc_Kinase"/>
</dbReference>
<keyword evidence="3" id="KW-1185">Reference proteome</keyword>
<dbReference type="RefSeq" id="WP_162672741.1">
    <property type="nucleotide sequence ID" value="NZ_LR593886.1"/>
</dbReference>
<dbReference type="InterPro" id="IPR043129">
    <property type="entry name" value="ATPase_NBD"/>
</dbReference>
<dbReference type="KEGG" id="gms:SOIL9_75150"/>
<evidence type="ECO:0000259" key="1">
    <source>
        <dbReference type="Pfam" id="PF01869"/>
    </source>
</evidence>
<dbReference type="Gene3D" id="3.30.420.40">
    <property type="match status" value="2"/>
</dbReference>
<dbReference type="PANTHER" id="PTHR43190:SF3">
    <property type="entry name" value="N-ACETYL-D-GLUCOSAMINE KINASE"/>
    <property type="match status" value="1"/>
</dbReference>
<protein>
    <recommendedName>
        <fullName evidence="1">ATPase BadF/BadG/BcrA/BcrD type domain-containing protein</fullName>
    </recommendedName>
</protein>
<dbReference type="CDD" id="cd24007">
    <property type="entry name" value="ASKHA_NBD_eukNAGK-like"/>
    <property type="match status" value="1"/>
</dbReference>
<dbReference type="Pfam" id="PF01869">
    <property type="entry name" value="BcrAD_BadFG"/>
    <property type="match status" value="1"/>
</dbReference>
<evidence type="ECO:0000313" key="3">
    <source>
        <dbReference type="Proteomes" id="UP000464178"/>
    </source>
</evidence>
<proteinExistence type="predicted"/>
<dbReference type="InterPro" id="IPR002731">
    <property type="entry name" value="ATPase_BadF"/>
</dbReference>
<organism evidence="2 3">
    <name type="scientific">Gemmata massiliana</name>
    <dbReference type="NCBI Taxonomy" id="1210884"/>
    <lineage>
        <taxon>Bacteria</taxon>
        <taxon>Pseudomonadati</taxon>
        <taxon>Planctomycetota</taxon>
        <taxon>Planctomycetia</taxon>
        <taxon>Gemmatales</taxon>
        <taxon>Gemmataceae</taxon>
        <taxon>Gemmata</taxon>
    </lineage>
</organism>
<name>A0A6P2DL78_9BACT</name>
<feature type="domain" description="ATPase BadF/BadG/BcrA/BcrD type" evidence="1">
    <location>
        <begin position="9"/>
        <end position="274"/>
    </location>
</feature>
<accession>A0A6P2DL78</accession>
<dbReference type="EMBL" id="LR593886">
    <property type="protein sequence ID" value="VTS02442.1"/>
    <property type="molecule type" value="Genomic_DNA"/>
</dbReference>
<reference evidence="2 3" key="1">
    <citation type="submission" date="2019-05" db="EMBL/GenBank/DDBJ databases">
        <authorList>
            <consortium name="Science for Life Laboratories"/>
        </authorList>
    </citation>
    <scope>NUCLEOTIDE SEQUENCE [LARGE SCALE GENOMIC DNA]</scope>
    <source>
        <strain evidence="2">Soil9</strain>
    </source>
</reference>
<gene>
    <name evidence="2" type="ORF">SOIL9_75150</name>
</gene>
<dbReference type="AlphaFoldDB" id="A0A6P2DL78"/>